<protein>
    <recommendedName>
        <fullName evidence="3">C2H2-type domain-containing protein</fullName>
    </recommendedName>
</protein>
<evidence type="ECO:0000313" key="5">
    <source>
        <dbReference type="Proteomes" id="UP000053593"/>
    </source>
</evidence>
<dbReference type="InterPro" id="IPR036236">
    <property type="entry name" value="Znf_C2H2_sf"/>
</dbReference>
<name>A0A0D0CPR0_9AGAR</name>
<dbReference type="HOGENOM" id="CLU_082170_0_0_1"/>
<dbReference type="GO" id="GO:0008270">
    <property type="term" value="F:zinc ion binding"/>
    <property type="evidence" value="ECO:0007669"/>
    <property type="project" value="UniProtKB-KW"/>
</dbReference>
<dbReference type="InterPro" id="IPR013087">
    <property type="entry name" value="Znf_C2H2_type"/>
</dbReference>
<accession>A0A0D0CPR0</accession>
<keyword evidence="1" id="KW-0863">Zinc-finger</keyword>
<dbReference type="SMART" id="SM00355">
    <property type="entry name" value="ZnF_C2H2"/>
    <property type="match status" value="2"/>
</dbReference>
<feature type="compositionally biased region" description="Low complexity" evidence="2">
    <location>
        <begin position="132"/>
        <end position="144"/>
    </location>
</feature>
<reference evidence="4 5" key="1">
    <citation type="submission" date="2014-04" db="EMBL/GenBank/DDBJ databases">
        <title>Evolutionary Origins and Diversification of the Mycorrhizal Mutualists.</title>
        <authorList>
            <consortium name="DOE Joint Genome Institute"/>
            <consortium name="Mycorrhizal Genomics Consortium"/>
            <person name="Kohler A."/>
            <person name="Kuo A."/>
            <person name="Nagy L.G."/>
            <person name="Floudas D."/>
            <person name="Copeland A."/>
            <person name="Barry K.W."/>
            <person name="Cichocki N."/>
            <person name="Veneault-Fourrey C."/>
            <person name="LaButti K."/>
            <person name="Lindquist E.A."/>
            <person name="Lipzen A."/>
            <person name="Lundell T."/>
            <person name="Morin E."/>
            <person name="Murat C."/>
            <person name="Riley R."/>
            <person name="Ohm R."/>
            <person name="Sun H."/>
            <person name="Tunlid A."/>
            <person name="Henrissat B."/>
            <person name="Grigoriev I.V."/>
            <person name="Hibbett D.S."/>
            <person name="Martin F."/>
        </authorList>
    </citation>
    <scope>NUCLEOTIDE SEQUENCE [LARGE SCALE GENOMIC DNA]</scope>
    <source>
        <strain evidence="4 5">FD-317 M1</strain>
    </source>
</reference>
<dbReference type="EMBL" id="KN834791">
    <property type="protein sequence ID" value="KIK57353.1"/>
    <property type="molecule type" value="Genomic_DNA"/>
</dbReference>
<keyword evidence="1" id="KW-0479">Metal-binding</keyword>
<keyword evidence="1" id="KW-0862">Zinc</keyword>
<dbReference type="Gene3D" id="3.30.160.60">
    <property type="entry name" value="Classic Zinc Finger"/>
    <property type="match status" value="1"/>
</dbReference>
<evidence type="ECO:0000313" key="4">
    <source>
        <dbReference type="EMBL" id="KIK57353.1"/>
    </source>
</evidence>
<dbReference type="AlphaFoldDB" id="A0A0D0CPR0"/>
<feature type="region of interest" description="Disordered" evidence="2">
    <location>
        <begin position="118"/>
        <end position="144"/>
    </location>
</feature>
<evidence type="ECO:0000256" key="2">
    <source>
        <dbReference type="SAM" id="MobiDB-lite"/>
    </source>
</evidence>
<keyword evidence="5" id="KW-1185">Reference proteome</keyword>
<dbReference type="SUPFAM" id="SSF57667">
    <property type="entry name" value="beta-beta-alpha zinc fingers"/>
    <property type="match status" value="1"/>
</dbReference>
<sequence length="187" mass="20750">MPKSQAPKTESSRDPTVCELCGTKVARKGDVPRHMQSHLSAEEKASISYSCPYEDCSYKSLQKVNVDTHIRKHTKVKDLQCPACDFATVFERAWRQEKSEDQTEVKGKADKTHHVVVSGEDYMSQSPSQRVEAPPSEASSPSQSAFALDAGYEPLLFADETDSYVPSKPSGRRLGLADILSDDVCWH</sequence>
<evidence type="ECO:0000256" key="1">
    <source>
        <dbReference type="PROSITE-ProRule" id="PRU00042"/>
    </source>
</evidence>
<proteinExistence type="predicted"/>
<dbReference type="PROSITE" id="PS50157">
    <property type="entry name" value="ZINC_FINGER_C2H2_2"/>
    <property type="match status" value="1"/>
</dbReference>
<dbReference type="PROSITE" id="PS00028">
    <property type="entry name" value="ZINC_FINGER_C2H2_1"/>
    <property type="match status" value="1"/>
</dbReference>
<gene>
    <name evidence="4" type="ORF">GYMLUDRAFT_247001</name>
</gene>
<dbReference type="Proteomes" id="UP000053593">
    <property type="component" value="Unassembled WGS sequence"/>
</dbReference>
<feature type="domain" description="C2H2-type" evidence="3">
    <location>
        <begin position="49"/>
        <end position="78"/>
    </location>
</feature>
<evidence type="ECO:0000259" key="3">
    <source>
        <dbReference type="PROSITE" id="PS50157"/>
    </source>
</evidence>
<dbReference type="OrthoDB" id="654211at2759"/>
<organism evidence="4 5">
    <name type="scientific">Collybiopsis luxurians FD-317 M1</name>
    <dbReference type="NCBI Taxonomy" id="944289"/>
    <lineage>
        <taxon>Eukaryota</taxon>
        <taxon>Fungi</taxon>
        <taxon>Dikarya</taxon>
        <taxon>Basidiomycota</taxon>
        <taxon>Agaricomycotina</taxon>
        <taxon>Agaricomycetes</taxon>
        <taxon>Agaricomycetidae</taxon>
        <taxon>Agaricales</taxon>
        <taxon>Marasmiineae</taxon>
        <taxon>Omphalotaceae</taxon>
        <taxon>Collybiopsis</taxon>
        <taxon>Collybiopsis luxurians</taxon>
    </lineage>
</organism>